<dbReference type="Pfam" id="PF08811">
    <property type="entry name" value="DUF1800"/>
    <property type="match status" value="1"/>
</dbReference>
<proteinExistence type="predicted"/>
<organism evidence="1 2">
    <name type="scientific">Thermus scotoductus</name>
    <dbReference type="NCBI Taxonomy" id="37636"/>
    <lineage>
        <taxon>Bacteria</taxon>
        <taxon>Thermotogati</taxon>
        <taxon>Deinococcota</taxon>
        <taxon>Deinococci</taxon>
        <taxon>Thermales</taxon>
        <taxon>Thermaceae</taxon>
        <taxon>Thermus</taxon>
    </lineage>
</organism>
<name>A0A430RGG2_THESC</name>
<comment type="caution">
    <text evidence="1">The sequence shown here is derived from an EMBL/GenBank/DDBJ whole genome shotgun (WGS) entry which is preliminary data.</text>
</comment>
<dbReference type="EMBL" id="PELR01000017">
    <property type="protein sequence ID" value="RTH07122.1"/>
    <property type="molecule type" value="Genomic_DNA"/>
</dbReference>
<dbReference type="RefSeq" id="WP_126177771.1">
    <property type="nucleotide sequence ID" value="NZ_PELN01000090.1"/>
</dbReference>
<gene>
    <name evidence="1" type="ORF">CSW45_00850</name>
</gene>
<evidence type="ECO:0000313" key="1">
    <source>
        <dbReference type="EMBL" id="RTH07122.1"/>
    </source>
</evidence>
<protein>
    <recommendedName>
        <fullName evidence="3">DUF1800 domain-containing protein</fullName>
    </recommendedName>
</protein>
<reference evidence="1 2" key="1">
    <citation type="journal article" date="2019" name="Extremophiles">
        <title>Biogeography of thermophiles and predominance of Thermus scotoductus in domestic water heaters.</title>
        <authorList>
            <person name="Wilpiszeski R.L."/>
            <person name="Zhang Z."/>
            <person name="House C.H."/>
        </authorList>
    </citation>
    <scope>NUCLEOTIDE SEQUENCE [LARGE SCALE GENOMIC DNA]</scope>
    <source>
        <strain evidence="1 2">32_S32</strain>
    </source>
</reference>
<evidence type="ECO:0000313" key="2">
    <source>
        <dbReference type="Proteomes" id="UP000286910"/>
    </source>
</evidence>
<accession>A0A430RGG2</accession>
<sequence length="374" mass="42113">MTFTPQEAAHLLRRAAARGRREEAEALAEMGLKRAVESLLAAPATPPDPLLPEKPGQAWEPLTAHWLHHWLNTPTPAAERLVLFLHGHFTSALREVRSPQAMWLQNQTFRRLAYGSFRELLFAVARDPAMLLYLDNAKSRREHPNENWARELLELFTLGVGHYGEEDVLAAARAFTGYSVDSEALRAGEPRFVFRKAWHDPAPKRFLGREVSTGDEVLEILAQHPATYAHLARKLTAFYVAPEPQPTLEREVARILRERGFGEALAYMFQQEAFYRSRWRLVKSPVEYVVGLAYAASLQDVPQAWIRALPTMGQAPFNPPTVKGWEGGKAWLGDTALLTRLNLLASLRSKNLDLFVFAEGEGLEALVRPEAQLA</sequence>
<dbReference type="AlphaFoldDB" id="A0A430RGG2"/>
<dbReference type="InterPro" id="IPR014917">
    <property type="entry name" value="DUF1800"/>
</dbReference>
<evidence type="ECO:0008006" key="3">
    <source>
        <dbReference type="Google" id="ProtNLM"/>
    </source>
</evidence>
<dbReference type="Proteomes" id="UP000286910">
    <property type="component" value="Unassembled WGS sequence"/>
</dbReference>